<keyword evidence="2" id="KW-0378">Hydrolase</keyword>
<dbReference type="PANTHER" id="PTHR37017:SF11">
    <property type="entry name" value="ESTERASE_LIPASE_THIOESTERASE DOMAIN-CONTAINING PROTEIN"/>
    <property type="match status" value="1"/>
</dbReference>
<dbReference type="PANTHER" id="PTHR37017">
    <property type="entry name" value="AB HYDROLASE-1 DOMAIN-CONTAINING PROTEIN-RELATED"/>
    <property type="match status" value="1"/>
</dbReference>
<reference evidence="3" key="1">
    <citation type="journal article" date="2019" name="Int. J. Syst. Evol. Microbiol.">
        <title>The Global Catalogue of Microorganisms (GCM) 10K type strain sequencing project: providing services to taxonomists for standard genome sequencing and annotation.</title>
        <authorList>
            <consortium name="The Broad Institute Genomics Platform"/>
            <consortium name="The Broad Institute Genome Sequencing Center for Infectious Disease"/>
            <person name="Wu L."/>
            <person name="Ma J."/>
        </authorList>
    </citation>
    <scope>NUCLEOTIDE SEQUENCE [LARGE SCALE GENOMIC DNA]</scope>
    <source>
        <strain evidence="3">IBRC-M 10908</strain>
    </source>
</reference>
<accession>A0ABV8TV51</accession>
<dbReference type="Pfam" id="PF12697">
    <property type="entry name" value="Abhydrolase_6"/>
    <property type="match status" value="1"/>
</dbReference>
<dbReference type="SUPFAM" id="SSF53474">
    <property type="entry name" value="alpha/beta-Hydrolases"/>
    <property type="match status" value="1"/>
</dbReference>
<proteinExistence type="predicted"/>
<dbReference type="Proteomes" id="UP001595823">
    <property type="component" value="Unassembled WGS sequence"/>
</dbReference>
<keyword evidence="3" id="KW-1185">Reference proteome</keyword>
<sequence length="222" mass="24190">MATFILVHGGGRTSWDFHRLIPALESLGHKAVAPDLPFEDKSAGLPEYAAHVASFAEGLPDPVLVGHSFGGYIAPLAAAAMPARMIVLLGAMVPLHGEAVSDFWGNTGHTELNVRLDSPDEIRSNFFHDVPELADEGLDRSRSQGRPSWTVPWGLPSWPDAPTRFLAFDEDRLFPPSFLEPVVAERLKLPLDTVPGGHFAILSNPVAVAERLRDYWLAVADE</sequence>
<dbReference type="InterPro" id="IPR000073">
    <property type="entry name" value="AB_hydrolase_1"/>
</dbReference>
<evidence type="ECO:0000313" key="2">
    <source>
        <dbReference type="EMBL" id="MFC4334605.1"/>
    </source>
</evidence>
<evidence type="ECO:0000313" key="3">
    <source>
        <dbReference type="Proteomes" id="UP001595823"/>
    </source>
</evidence>
<dbReference type="GO" id="GO:0016787">
    <property type="term" value="F:hydrolase activity"/>
    <property type="evidence" value="ECO:0007669"/>
    <property type="project" value="UniProtKB-KW"/>
</dbReference>
<dbReference type="InterPro" id="IPR052897">
    <property type="entry name" value="Sec-Metab_Biosynth_Hydrolase"/>
</dbReference>
<evidence type="ECO:0000259" key="1">
    <source>
        <dbReference type="Pfam" id="PF12697"/>
    </source>
</evidence>
<dbReference type="InterPro" id="IPR029058">
    <property type="entry name" value="AB_hydrolase_fold"/>
</dbReference>
<dbReference type="RefSeq" id="WP_380618455.1">
    <property type="nucleotide sequence ID" value="NZ_JBHSDK010000007.1"/>
</dbReference>
<dbReference type="EMBL" id="JBHSDK010000007">
    <property type="protein sequence ID" value="MFC4334605.1"/>
    <property type="molecule type" value="Genomic_DNA"/>
</dbReference>
<organism evidence="2 3">
    <name type="scientific">Salininema proteolyticum</name>
    <dbReference type="NCBI Taxonomy" id="1607685"/>
    <lineage>
        <taxon>Bacteria</taxon>
        <taxon>Bacillati</taxon>
        <taxon>Actinomycetota</taxon>
        <taxon>Actinomycetes</taxon>
        <taxon>Glycomycetales</taxon>
        <taxon>Glycomycetaceae</taxon>
        <taxon>Salininema</taxon>
    </lineage>
</organism>
<protein>
    <submittedName>
        <fullName evidence="2">Alpha/beta fold hydrolase</fullName>
    </submittedName>
</protein>
<name>A0ABV8TV51_9ACTN</name>
<dbReference type="Gene3D" id="3.40.50.1820">
    <property type="entry name" value="alpha/beta hydrolase"/>
    <property type="match status" value="1"/>
</dbReference>
<gene>
    <name evidence="2" type="ORF">ACFPET_05275</name>
</gene>
<feature type="domain" description="AB hydrolase-1" evidence="1">
    <location>
        <begin position="5"/>
        <end position="210"/>
    </location>
</feature>
<comment type="caution">
    <text evidence="2">The sequence shown here is derived from an EMBL/GenBank/DDBJ whole genome shotgun (WGS) entry which is preliminary data.</text>
</comment>